<dbReference type="EMBL" id="CP014143">
    <property type="protein sequence ID" value="AOS97582.1"/>
    <property type="molecule type" value="Genomic_DNA"/>
</dbReference>
<dbReference type="KEGG" id="micc:AUP74_02166"/>
<proteinExistence type="predicted"/>
<dbReference type="STRING" id="1769779.AUP74_02166"/>
<organism evidence="1 2">
    <name type="scientific">Microbulbifer aggregans</name>
    <dbReference type="NCBI Taxonomy" id="1769779"/>
    <lineage>
        <taxon>Bacteria</taxon>
        <taxon>Pseudomonadati</taxon>
        <taxon>Pseudomonadota</taxon>
        <taxon>Gammaproteobacteria</taxon>
        <taxon>Cellvibrionales</taxon>
        <taxon>Microbulbiferaceae</taxon>
        <taxon>Microbulbifer</taxon>
    </lineage>
</organism>
<evidence type="ECO:0000313" key="2">
    <source>
        <dbReference type="Proteomes" id="UP000095672"/>
    </source>
</evidence>
<reference evidence="2" key="1">
    <citation type="submission" date="2016-01" db="EMBL/GenBank/DDBJ databases">
        <title>Complete genome sequence of Microbulbifer sp. CCB-MM1, a halophile isolated from Matang Mangrove Forest, Perak.</title>
        <authorList>
            <person name="Moh T.H."/>
            <person name="Dinesh B."/>
            <person name="Lau N.-S."/>
            <person name="Go F."/>
            <person name="Alexander Chong S.-C."/>
        </authorList>
    </citation>
    <scope>NUCLEOTIDE SEQUENCE [LARGE SCALE GENOMIC DNA]</scope>
    <source>
        <strain evidence="2">CCB-MM1</strain>
    </source>
</reference>
<dbReference type="AlphaFoldDB" id="A0A1C9W8X7"/>
<evidence type="ECO:0000313" key="1">
    <source>
        <dbReference type="EMBL" id="AOS97582.1"/>
    </source>
</evidence>
<dbReference type="RefSeq" id="WP_069947565.1">
    <property type="nucleotide sequence ID" value="NZ_CP014143.1"/>
</dbReference>
<name>A0A1C9W8X7_9GAMM</name>
<dbReference type="Proteomes" id="UP000095672">
    <property type="component" value="Chromosome"/>
</dbReference>
<keyword evidence="2" id="KW-1185">Reference proteome</keyword>
<accession>A0A1C9W8X7</accession>
<protein>
    <submittedName>
        <fullName evidence="1">Uncharacterized protein</fullName>
    </submittedName>
</protein>
<sequence>MSVAQTLGDVPSAIMNNLLYIFVAAVPDAACLQDVRRFIAVVTKVGPCHKMRKLGVTLDREEDFVKPAMAEEIKSGPGHEMDP</sequence>
<gene>
    <name evidence="1" type="ORF">AUP74_02166</name>
</gene>